<dbReference type="EMBL" id="JACGCM010002776">
    <property type="protein sequence ID" value="KAF6135812.1"/>
    <property type="molecule type" value="Genomic_DNA"/>
</dbReference>
<evidence type="ECO:0008006" key="3">
    <source>
        <dbReference type="Google" id="ProtNLM"/>
    </source>
</evidence>
<evidence type="ECO:0000313" key="2">
    <source>
        <dbReference type="Proteomes" id="UP000541444"/>
    </source>
</evidence>
<dbReference type="InterPro" id="IPR046848">
    <property type="entry name" value="E_motif"/>
</dbReference>
<dbReference type="GO" id="GO:0009451">
    <property type="term" value="P:RNA modification"/>
    <property type="evidence" value="ECO:0007669"/>
    <property type="project" value="InterPro"/>
</dbReference>
<dbReference type="InterPro" id="IPR046960">
    <property type="entry name" value="PPR_At4g14850-like_plant"/>
</dbReference>
<name>A0A7J7KZT4_9MAGN</name>
<protein>
    <recommendedName>
        <fullName evidence="3">Pentatricopeptide repeat-containing protein</fullName>
    </recommendedName>
</protein>
<dbReference type="PANTHER" id="PTHR47926">
    <property type="entry name" value="PENTATRICOPEPTIDE REPEAT-CONTAINING PROTEIN"/>
    <property type="match status" value="1"/>
</dbReference>
<dbReference type="Pfam" id="PF20431">
    <property type="entry name" value="E_motif"/>
    <property type="match status" value="1"/>
</dbReference>
<comment type="caution">
    <text evidence="1">The sequence shown here is derived from an EMBL/GenBank/DDBJ whole genome shotgun (WGS) entry which is preliminary data.</text>
</comment>
<dbReference type="Proteomes" id="UP000541444">
    <property type="component" value="Unassembled WGS sequence"/>
</dbReference>
<accession>A0A7J7KZT4</accession>
<dbReference type="GO" id="GO:0003723">
    <property type="term" value="F:RNA binding"/>
    <property type="evidence" value="ECO:0007669"/>
    <property type="project" value="InterPro"/>
</dbReference>
<dbReference type="AlphaFoldDB" id="A0A7J7KZT4"/>
<evidence type="ECO:0000313" key="1">
    <source>
        <dbReference type="EMBL" id="KAF6135812.1"/>
    </source>
</evidence>
<dbReference type="OrthoDB" id="185373at2759"/>
<proteinExistence type="predicted"/>
<organism evidence="1 2">
    <name type="scientific">Kingdonia uniflora</name>
    <dbReference type="NCBI Taxonomy" id="39325"/>
    <lineage>
        <taxon>Eukaryota</taxon>
        <taxon>Viridiplantae</taxon>
        <taxon>Streptophyta</taxon>
        <taxon>Embryophyta</taxon>
        <taxon>Tracheophyta</taxon>
        <taxon>Spermatophyta</taxon>
        <taxon>Magnoliopsida</taxon>
        <taxon>Ranunculales</taxon>
        <taxon>Circaeasteraceae</taxon>
        <taxon>Kingdonia</taxon>
    </lineage>
</organism>
<sequence>MVGIVVGAGPGLELFARPCSVTVPDSGSVVGLGSGSPAGSEPGLFACPGSGLVTELGSGSIAGPVVGSPVGPVWKTLLSACRTRGNLEIGKRAAESILNMDSSNSTAHVLLCNIYASLGRWDDVARFRKLMKSRNVMKIPGQSWIEVKEGVQLFSVEDNSHPKTNEIYTLLEELWLQMMEDGYIPDQRFTSIEPIA</sequence>
<keyword evidence="2" id="KW-1185">Reference proteome</keyword>
<dbReference type="PANTHER" id="PTHR47926:SF533">
    <property type="entry name" value="DYW DOMAIN-CONTAINING PROTEIN"/>
    <property type="match status" value="1"/>
</dbReference>
<gene>
    <name evidence="1" type="ORF">GIB67_028131</name>
</gene>
<reference evidence="1 2" key="1">
    <citation type="journal article" date="2020" name="IScience">
        <title>Genome Sequencing of the Endangered Kingdonia uniflora (Circaeasteraceae, Ranunculales) Reveals Potential Mechanisms of Evolutionary Specialization.</title>
        <authorList>
            <person name="Sun Y."/>
            <person name="Deng T."/>
            <person name="Zhang A."/>
            <person name="Moore M.J."/>
            <person name="Landis J.B."/>
            <person name="Lin N."/>
            <person name="Zhang H."/>
            <person name="Zhang X."/>
            <person name="Huang J."/>
            <person name="Zhang X."/>
            <person name="Sun H."/>
            <person name="Wang H."/>
        </authorList>
    </citation>
    <scope>NUCLEOTIDE SEQUENCE [LARGE SCALE GENOMIC DNA]</scope>
    <source>
        <strain evidence="1">TB1705</strain>
        <tissue evidence="1">Leaf</tissue>
    </source>
</reference>